<accession>A0A212T890</accession>
<proteinExistence type="predicted"/>
<dbReference type="CDD" id="cd02230">
    <property type="entry name" value="cupin_HP0902-like"/>
    <property type="match status" value="1"/>
</dbReference>
<evidence type="ECO:0008006" key="4">
    <source>
        <dbReference type="Google" id="ProtNLM"/>
    </source>
</evidence>
<name>A0A212T890_9MICO</name>
<dbReference type="Proteomes" id="UP000198122">
    <property type="component" value="Unassembled WGS sequence"/>
</dbReference>
<dbReference type="RefSeq" id="WP_015779925.1">
    <property type="nucleotide sequence ID" value="NZ_FYEZ01000001.1"/>
</dbReference>
<reference evidence="2 3" key="1">
    <citation type="submission" date="2017-06" db="EMBL/GenBank/DDBJ databases">
        <authorList>
            <person name="Kim H.J."/>
            <person name="Triplett B.A."/>
        </authorList>
    </citation>
    <scope>NUCLEOTIDE SEQUENCE [LARGE SCALE GENOMIC DNA]</scope>
    <source>
        <strain evidence="2 3">DSM 22179</strain>
    </source>
</reference>
<dbReference type="OrthoDB" id="1121052at2"/>
<gene>
    <name evidence="2" type="ORF">SAMN05445756_0654</name>
</gene>
<sequence length="123" mass="12881">MTLDDHVDGTAAGSDDDPGTATRVPLLGEAESRGGRPGAKNVLATEAGKVVVFEFAAGDVLADHAARHPVIIQVHRGRVELTLPDGPIELAPGEMLHLTPMLRHAVTALEPTTLTVTMLLPHS</sequence>
<dbReference type="EMBL" id="FYEZ01000001">
    <property type="protein sequence ID" value="SNC62273.1"/>
    <property type="molecule type" value="Genomic_DNA"/>
</dbReference>
<evidence type="ECO:0000256" key="1">
    <source>
        <dbReference type="SAM" id="MobiDB-lite"/>
    </source>
</evidence>
<evidence type="ECO:0000313" key="2">
    <source>
        <dbReference type="EMBL" id="SNC62273.1"/>
    </source>
</evidence>
<dbReference type="SUPFAM" id="SSF51182">
    <property type="entry name" value="RmlC-like cupins"/>
    <property type="match status" value="1"/>
</dbReference>
<dbReference type="Gene3D" id="2.60.120.10">
    <property type="entry name" value="Jelly Rolls"/>
    <property type="match status" value="1"/>
</dbReference>
<dbReference type="InterPro" id="IPR014710">
    <property type="entry name" value="RmlC-like_jellyroll"/>
</dbReference>
<evidence type="ECO:0000313" key="3">
    <source>
        <dbReference type="Proteomes" id="UP000198122"/>
    </source>
</evidence>
<keyword evidence="3" id="KW-1185">Reference proteome</keyword>
<organism evidence="2 3">
    <name type="scientific">Kytococcus aerolatus</name>
    <dbReference type="NCBI Taxonomy" id="592308"/>
    <lineage>
        <taxon>Bacteria</taxon>
        <taxon>Bacillati</taxon>
        <taxon>Actinomycetota</taxon>
        <taxon>Actinomycetes</taxon>
        <taxon>Micrococcales</taxon>
        <taxon>Kytococcaceae</taxon>
        <taxon>Kytococcus</taxon>
    </lineage>
</organism>
<feature type="region of interest" description="Disordered" evidence="1">
    <location>
        <begin position="1"/>
        <end position="40"/>
    </location>
</feature>
<dbReference type="InterPro" id="IPR011051">
    <property type="entry name" value="RmlC_Cupin_sf"/>
</dbReference>
<dbReference type="AlphaFoldDB" id="A0A212T890"/>
<protein>
    <recommendedName>
        <fullName evidence="4">Cupin domain-containing protein</fullName>
    </recommendedName>
</protein>